<name>A0A7J7U136_RHIFE</name>
<comment type="caution">
    <text evidence="2">The sequence shown here is derived from an EMBL/GenBank/DDBJ whole genome shotgun (WGS) entry which is preliminary data.</text>
</comment>
<organism evidence="2 3">
    <name type="scientific">Rhinolophus ferrumequinum</name>
    <name type="common">Greater horseshoe bat</name>
    <dbReference type="NCBI Taxonomy" id="59479"/>
    <lineage>
        <taxon>Eukaryota</taxon>
        <taxon>Metazoa</taxon>
        <taxon>Chordata</taxon>
        <taxon>Craniata</taxon>
        <taxon>Vertebrata</taxon>
        <taxon>Euteleostomi</taxon>
        <taxon>Mammalia</taxon>
        <taxon>Eutheria</taxon>
        <taxon>Laurasiatheria</taxon>
        <taxon>Chiroptera</taxon>
        <taxon>Yinpterochiroptera</taxon>
        <taxon>Rhinolophoidea</taxon>
        <taxon>Rhinolophidae</taxon>
        <taxon>Rhinolophinae</taxon>
        <taxon>Rhinolophus</taxon>
    </lineage>
</organism>
<evidence type="ECO:0000313" key="3">
    <source>
        <dbReference type="Proteomes" id="UP000585614"/>
    </source>
</evidence>
<dbReference type="AlphaFoldDB" id="A0A7J7U136"/>
<feature type="region of interest" description="Disordered" evidence="1">
    <location>
        <begin position="81"/>
        <end position="101"/>
    </location>
</feature>
<accession>A0A7J7U136</accession>
<dbReference type="EMBL" id="JACAGC010000017">
    <property type="protein sequence ID" value="KAF6306546.1"/>
    <property type="molecule type" value="Genomic_DNA"/>
</dbReference>
<reference evidence="2 3" key="1">
    <citation type="journal article" date="2020" name="Nature">
        <title>Six reference-quality genomes reveal evolution of bat adaptations.</title>
        <authorList>
            <person name="Jebb D."/>
            <person name="Huang Z."/>
            <person name="Pippel M."/>
            <person name="Hughes G.M."/>
            <person name="Lavrichenko K."/>
            <person name="Devanna P."/>
            <person name="Winkler S."/>
            <person name="Jermiin L.S."/>
            <person name="Skirmuntt E.C."/>
            <person name="Katzourakis A."/>
            <person name="Burkitt-Gray L."/>
            <person name="Ray D.A."/>
            <person name="Sullivan K.A.M."/>
            <person name="Roscito J.G."/>
            <person name="Kirilenko B.M."/>
            <person name="Davalos L.M."/>
            <person name="Corthals A.P."/>
            <person name="Power M.L."/>
            <person name="Jones G."/>
            <person name="Ransome R.D."/>
            <person name="Dechmann D.K.N."/>
            <person name="Locatelli A.G."/>
            <person name="Puechmaille S.J."/>
            <person name="Fedrigo O."/>
            <person name="Jarvis E.D."/>
            <person name="Hiller M."/>
            <person name="Vernes S.C."/>
            <person name="Myers E.W."/>
            <person name="Teeling E.C."/>
        </authorList>
    </citation>
    <scope>NUCLEOTIDE SEQUENCE [LARGE SCALE GENOMIC DNA]</scope>
    <source>
        <strain evidence="2">MRhiFer1</strain>
        <tissue evidence="2">Lung</tissue>
    </source>
</reference>
<proteinExistence type="predicted"/>
<evidence type="ECO:0000313" key="2">
    <source>
        <dbReference type="EMBL" id="KAF6306546.1"/>
    </source>
</evidence>
<feature type="region of interest" description="Disordered" evidence="1">
    <location>
        <begin position="1"/>
        <end position="63"/>
    </location>
</feature>
<gene>
    <name evidence="2" type="ORF">mRhiFer1_008647</name>
</gene>
<protein>
    <submittedName>
        <fullName evidence="2">Uncharacterized protein</fullName>
    </submittedName>
</protein>
<evidence type="ECO:0000256" key="1">
    <source>
        <dbReference type="SAM" id="MobiDB-lite"/>
    </source>
</evidence>
<sequence length="164" mass="17313">MNGLLPPRPPEAEPRPDKEPHLHGRSGLAGAGQAGPTSSGSARHARRCQESGSDHPPSSSSADCAQWRQCLGFLGGECGTAHGRARRAPPPAPPRDKFRDRGALLEGSLGLRNFDLGDGAAAPLLACCVRGVLPAARQGARGKRPPRCWDHVRCEPRVPEFPLG</sequence>
<feature type="compositionally biased region" description="Basic and acidic residues" evidence="1">
    <location>
        <begin position="10"/>
        <end position="22"/>
    </location>
</feature>
<dbReference type="Proteomes" id="UP000585614">
    <property type="component" value="Unassembled WGS sequence"/>
</dbReference>